<protein>
    <submittedName>
        <fullName evidence="1">Movement protein</fullName>
    </submittedName>
</protein>
<reference evidence="1" key="1">
    <citation type="submission" date="2020-06" db="EMBL/GenBank/DDBJ databases">
        <authorList>
            <person name="Li T."/>
            <person name="Hu X."/>
            <person name="Zhang T."/>
            <person name="Song X."/>
            <person name="Zhang H."/>
            <person name="Dai N."/>
            <person name="Sheng W."/>
            <person name="Hou X."/>
            <person name="Wei L."/>
        </authorList>
    </citation>
    <scope>NUCLEOTIDE SEQUENCE</scope>
    <source>
        <strain evidence="1">K16</strain>
        <tissue evidence="1">Leaf</tissue>
    </source>
</reference>
<sequence length="196" mass="22622">MELTGNMMEMQLIPKEEILEELSKLREEVTVTMKWIHIGTIGVVIKATFKEGIDSEIHLSIMDRRINNLSDGCLGTMDWKNGNMTLGLSFLEDHKPWEEKDNQKNLLIFTTNCGSEIKILQREKDKRKFSKVILSFKQQGLIDSDSFYEESEEEIKNLKRFAGIKGHGHKRGKQFLSRMSKGSSRETSMRTLWHGG</sequence>
<dbReference type="AlphaFoldDB" id="A0AAE1W3V3"/>
<gene>
    <name evidence="1" type="ORF">Sango_2496800</name>
</gene>
<dbReference type="Pfam" id="PF01107">
    <property type="entry name" value="MP"/>
    <property type="match status" value="1"/>
</dbReference>
<keyword evidence="2" id="KW-1185">Reference proteome</keyword>
<evidence type="ECO:0000313" key="1">
    <source>
        <dbReference type="EMBL" id="KAK4386262.1"/>
    </source>
</evidence>
<organism evidence="1 2">
    <name type="scientific">Sesamum angolense</name>
    <dbReference type="NCBI Taxonomy" id="2727404"/>
    <lineage>
        <taxon>Eukaryota</taxon>
        <taxon>Viridiplantae</taxon>
        <taxon>Streptophyta</taxon>
        <taxon>Embryophyta</taxon>
        <taxon>Tracheophyta</taxon>
        <taxon>Spermatophyta</taxon>
        <taxon>Magnoliopsida</taxon>
        <taxon>eudicotyledons</taxon>
        <taxon>Gunneridae</taxon>
        <taxon>Pentapetalae</taxon>
        <taxon>asterids</taxon>
        <taxon>lamiids</taxon>
        <taxon>Lamiales</taxon>
        <taxon>Pedaliaceae</taxon>
        <taxon>Sesamum</taxon>
    </lineage>
</organism>
<dbReference type="EMBL" id="JACGWL010000015">
    <property type="protein sequence ID" value="KAK4386262.1"/>
    <property type="molecule type" value="Genomic_DNA"/>
</dbReference>
<name>A0AAE1W3V3_9LAMI</name>
<reference evidence="1" key="2">
    <citation type="journal article" date="2024" name="Plant">
        <title>Genomic evolution and insights into agronomic trait innovations of Sesamum species.</title>
        <authorList>
            <person name="Miao H."/>
            <person name="Wang L."/>
            <person name="Qu L."/>
            <person name="Liu H."/>
            <person name="Sun Y."/>
            <person name="Le M."/>
            <person name="Wang Q."/>
            <person name="Wei S."/>
            <person name="Zheng Y."/>
            <person name="Lin W."/>
            <person name="Duan Y."/>
            <person name="Cao H."/>
            <person name="Xiong S."/>
            <person name="Wang X."/>
            <person name="Wei L."/>
            <person name="Li C."/>
            <person name="Ma Q."/>
            <person name="Ju M."/>
            <person name="Zhao R."/>
            <person name="Li G."/>
            <person name="Mu C."/>
            <person name="Tian Q."/>
            <person name="Mei H."/>
            <person name="Zhang T."/>
            <person name="Gao T."/>
            <person name="Zhang H."/>
        </authorList>
    </citation>
    <scope>NUCLEOTIDE SEQUENCE</scope>
    <source>
        <strain evidence="1">K16</strain>
    </source>
</reference>
<dbReference type="Proteomes" id="UP001289374">
    <property type="component" value="Unassembled WGS sequence"/>
</dbReference>
<evidence type="ECO:0000313" key="2">
    <source>
        <dbReference type="Proteomes" id="UP001289374"/>
    </source>
</evidence>
<dbReference type="InterPro" id="IPR028919">
    <property type="entry name" value="Viral_movement"/>
</dbReference>
<proteinExistence type="predicted"/>
<accession>A0AAE1W3V3</accession>
<comment type="caution">
    <text evidence="1">The sequence shown here is derived from an EMBL/GenBank/DDBJ whole genome shotgun (WGS) entry which is preliminary data.</text>
</comment>